<dbReference type="InterPro" id="IPR050679">
    <property type="entry name" value="Bact_HTH_transcr_reg"/>
</dbReference>
<dbReference type="eggNOG" id="COG2188">
    <property type="taxonomic scope" value="Bacteria"/>
</dbReference>
<dbReference type="InterPro" id="IPR036390">
    <property type="entry name" value="WH_DNA-bd_sf"/>
</dbReference>
<proteinExistence type="predicted"/>
<dbReference type="GO" id="GO:0003677">
    <property type="term" value="F:DNA binding"/>
    <property type="evidence" value="ECO:0007669"/>
    <property type="project" value="UniProtKB-KW"/>
</dbReference>
<name>Q1LBZ7_CUPMC</name>
<dbReference type="RefSeq" id="WP_011519875.1">
    <property type="nucleotide sequence ID" value="NC_007974.2"/>
</dbReference>
<dbReference type="HOGENOM" id="CLU_063236_3_2_4"/>
<dbReference type="GO" id="GO:0003700">
    <property type="term" value="F:DNA-binding transcription factor activity"/>
    <property type="evidence" value="ECO:0007669"/>
    <property type="project" value="InterPro"/>
</dbReference>
<gene>
    <name evidence="5" type="ordered locus">Rmet_5470</name>
</gene>
<dbReference type="PANTHER" id="PTHR44846">
    <property type="entry name" value="MANNOSYL-D-GLYCERATE TRANSPORT/METABOLISM SYSTEM REPRESSOR MNGR-RELATED"/>
    <property type="match status" value="1"/>
</dbReference>
<dbReference type="PANTHER" id="PTHR44846:SF17">
    <property type="entry name" value="GNTR-FAMILY TRANSCRIPTIONAL REGULATOR"/>
    <property type="match status" value="1"/>
</dbReference>
<evidence type="ECO:0000256" key="2">
    <source>
        <dbReference type="ARBA" id="ARBA00023125"/>
    </source>
</evidence>
<dbReference type="Gene3D" id="3.40.1410.10">
    <property type="entry name" value="Chorismate lyase-like"/>
    <property type="match status" value="1"/>
</dbReference>
<dbReference type="InterPro" id="IPR011663">
    <property type="entry name" value="UTRA"/>
</dbReference>
<accession>Q1LBZ7</accession>
<feature type="domain" description="HTH gntR-type" evidence="4">
    <location>
        <begin position="1"/>
        <end position="68"/>
    </location>
</feature>
<organism evidence="5 6">
    <name type="scientific">Cupriavidus metallidurans (strain ATCC 43123 / DSM 2839 / NBRC 102507 / CH34)</name>
    <name type="common">Ralstonia metallidurans</name>
    <dbReference type="NCBI Taxonomy" id="266264"/>
    <lineage>
        <taxon>Bacteria</taxon>
        <taxon>Pseudomonadati</taxon>
        <taxon>Pseudomonadota</taxon>
        <taxon>Betaproteobacteria</taxon>
        <taxon>Burkholderiales</taxon>
        <taxon>Burkholderiaceae</taxon>
        <taxon>Cupriavidus</taxon>
    </lineage>
</organism>
<keyword evidence="3" id="KW-0804">Transcription</keyword>
<dbReference type="InterPro" id="IPR028978">
    <property type="entry name" value="Chorismate_lyase_/UTRA_dom_sf"/>
</dbReference>
<evidence type="ECO:0000259" key="4">
    <source>
        <dbReference type="PROSITE" id="PS50949"/>
    </source>
</evidence>
<dbReference type="Pfam" id="PF00392">
    <property type="entry name" value="GntR"/>
    <property type="match status" value="1"/>
</dbReference>
<dbReference type="AlphaFoldDB" id="Q1LBZ7"/>
<dbReference type="CDD" id="cd07377">
    <property type="entry name" value="WHTH_GntR"/>
    <property type="match status" value="1"/>
</dbReference>
<dbReference type="SUPFAM" id="SSF64288">
    <property type="entry name" value="Chorismate lyase-like"/>
    <property type="match status" value="1"/>
</dbReference>
<geneLocation type="plasmid" evidence="5 6">
    <name>megaplasmid</name>
</geneLocation>
<dbReference type="Proteomes" id="UP000002429">
    <property type="component" value="Plasmid megaplasmid"/>
</dbReference>
<keyword evidence="2" id="KW-0238">DNA-binding</keyword>
<evidence type="ECO:0000256" key="3">
    <source>
        <dbReference type="ARBA" id="ARBA00023163"/>
    </source>
</evidence>
<reference evidence="6" key="1">
    <citation type="journal article" date="2010" name="PLoS ONE">
        <title>The complete genome sequence of Cupriavidus metallidurans strain CH34, a master survivalist in harsh and anthropogenic environments.</title>
        <authorList>
            <person name="Janssen P.J."/>
            <person name="Van Houdt R."/>
            <person name="Moors H."/>
            <person name="Monsieurs P."/>
            <person name="Morin N."/>
            <person name="Michaux A."/>
            <person name="Benotmane M.A."/>
            <person name="Leys N."/>
            <person name="Vallaeys T."/>
            <person name="Lapidus A."/>
            <person name="Monchy S."/>
            <person name="Medigue C."/>
            <person name="Taghavi S."/>
            <person name="McCorkle S."/>
            <person name="Dunn J."/>
            <person name="van der Lelie D."/>
            <person name="Mergeay M."/>
        </authorList>
    </citation>
    <scope>NUCLEOTIDE SEQUENCE [LARGE SCALE GENOMIC DNA]</scope>
    <source>
        <strain evidence="6">ATCC 43123 / DSM 2839 / NBRC 102507 / CH34</strain>
    </source>
</reference>
<evidence type="ECO:0000313" key="6">
    <source>
        <dbReference type="Proteomes" id="UP000002429"/>
    </source>
</evidence>
<evidence type="ECO:0000256" key="1">
    <source>
        <dbReference type="ARBA" id="ARBA00023015"/>
    </source>
</evidence>
<dbReference type="Pfam" id="PF07702">
    <property type="entry name" value="UTRA"/>
    <property type="match status" value="1"/>
</dbReference>
<sequence>MRYTELANTLVKGITEGKFAVGDQLPSELALADQYDVSRTTVRAALDIVEGLGLITRRRRAGTIVCSNTTSNTYTKSVNTIEDLVNYASHTEREVLGVANVVADERLAAALECKPGATWLRIRMLRTEMDSEGTPLCWNDAYVDPDIGQRIAPLVPNGTGLLSQIIEQTVGVTVADIKQTIGATTITGEMARRLLVEPGVAGLEITRTYLDDAKKPFLITVNTYPADKFRFTFWMHRAPTSG</sequence>
<dbReference type="InterPro" id="IPR000524">
    <property type="entry name" value="Tscrpt_reg_HTH_GntR"/>
</dbReference>
<keyword evidence="6" id="KW-1185">Reference proteome</keyword>
<protein>
    <submittedName>
        <fullName evidence="5">Transcriptional regulator, GntR family</fullName>
    </submittedName>
</protein>
<dbReference type="KEGG" id="rme:Rmet_5470"/>
<dbReference type="SMART" id="SM00866">
    <property type="entry name" value="UTRA"/>
    <property type="match status" value="1"/>
</dbReference>
<keyword evidence="5" id="KW-0614">Plasmid</keyword>
<dbReference type="SUPFAM" id="SSF46785">
    <property type="entry name" value="Winged helix' DNA-binding domain"/>
    <property type="match status" value="1"/>
</dbReference>
<dbReference type="Gene3D" id="1.10.10.10">
    <property type="entry name" value="Winged helix-like DNA-binding domain superfamily/Winged helix DNA-binding domain"/>
    <property type="match status" value="1"/>
</dbReference>
<dbReference type="GO" id="GO:0045892">
    <property type="term" value="P:negative regulation of DNA-templated transcription"/>
    <property type="evidence" value="ECO:0007669"/>
    <property type="project" value="TreeGrafter"/>
</dbReference>
<dbReference type="SMART" id="SM00345">
    <property type="entry name" value="HTH_GNTR"/>
    <property type="match status" value="1"/>
</dbReference>
<keyword evidence="1" id="KW-0805">Transcription regulation</keyword>
<dbReference type="EMBL" id="CP000353">
    <property type="protein sequence ID" value="ABF12329.1"/>
    <property type="molecule type" value="Genomic_DNA"/>
</dbReference>
<dbReference type="PRINTS" id="PR00035">
    <property type="entry name" value="HTHGNTR"/>
</dbReference>
<dbReference type="InterPro" id="IPR036388">
    <property type="entry name" value="WH-like_DNA-bd_sf"/>
</dbReference>
<evidence type="ECO:0000313" key="5">
    <source>
        <dbReference type="EMBL" id="ABF12329.1"/>
    </source>
</evidence>
<dbReference type="PROSITE" id="PS50949">
    <property type="entry name" value="HTH_GNTR"/>
    <property type="match status" value="1"/>
</dbReference>